<proteinExistence type="predicted"/>
<organism evidence="1 2">
    <name type="scientific">Giardia muris</name>
    <dbReference type="NCBI Taxonomy" id="5742"/>
    <lineage>
        <taxon>Eukaryota</taxon>
        <taxon>Metamonada</taxon>
        <taxon>Diplomonadida</taxon>
        <taxon>Hexamitidae</taxon>
        <taxon>Giardiinae</taxon>
        <taxon>Giardia</taxon>
    </lineage>
</organism>
<comment type="caution">
    <text evidence="1">The sequence shown here is derived from an EMBL/GenBank/DDBJ whole genome shotgun (WGS) entry which is preliminary data.</text>
</comment>
<reference evidence="1 2" key="1">
    <citation type="submission" date="2019-05" db="EMBL/GenBank/DDBJ databases">
        <title>The compact genome of Giardia muris reveals important steps in the evolution of intestinal protozoan parasites.</title>
        <authorList>
            <person name="Xu F."/>
            <person name="Jimenez-Gonzalez A."/>
            <person name="Einarsson E."/>
            <person name="Astvaldsson A."/>
            <person name="Peirasmaki D."/>
            <person name="Eckmann L."/>
            <person name="Andersson J.O."/>
            <person name="Svard S.G."/>
            <person name="Jerlstrom-Hultqvist J."/>
        </authorList>
    </citation>
    <scope>NUCLEOTIDE SEQUENCE [LARGE SCALE GENOMIC DNA]</scope>
    <source>
        <strain evidence="1 2">Roberts-Thomson</strain>
    </source>
</reference>
<evidence type="ECO:0000313" key="2">
    <source>
        <dbReference type="Proteomes" id="UP000315496"/>
    </source>
</evidence>
<dbReference type="Proteomes" id="UP000315496">
    <property type="component" value="Chromosome 2"/>
</dbReference>
<accession>A0A4Z1SUI0</accession>
<keyword evidence="2" id="KW-1185">Reference proteome</keyword>
<protein>
    <submittedName>
        <fullName evidence="1">Uncharacterized protein</fullName>
    </submittedName>
</protein>
<evidence type="ECO:0000313" key="1">
    <source>
        <dbReference type="EMBL" id="TNJ28625.1"/>
    </source>
</evidence>
<sequence length="464" mass="52530">MAAERIQSDLNFLGQQLDRVVGTLSKLLQQDHSDAVYQELRCELVEELLELQDNINSMRDPDAKTSSRDFADFAKYGASFIFSEDVLARIDDQYNGNPEALFQYLKTEAEKIRTVQLQTLARVAALQHMRGLINRSIRGSLMHSRLLLRCYLATEAMEDVLPMAIILAIPHRKLLTILRASLASQSVDLSEDGVLSIIQRLVEAPKETLEAQQKKNSSLLFLSSSRSTDDPDPRVPLLHLILFCYLGQKYPDVFEFSRRIVFEIGHISFLPMTLPIPDMTDMTLDEKCRGNLCMNRENGHTCLEYEASYQAEALRIPLITLYPPILDSVRHYIESLCSPTDILTLLGSFLRPDVDLPVPDCFTGQGFLCLPLGCNSTTLEETHIWLRDGLARRGYDVHDGASERVQEMVESMPQRRQHTRLTYAACRIMAGILAAEFLLLDCQGVQDEIPGPFTASFLLLRIYQ</sequence>
<dbReference type="VEuPathDB" id="GiardiaDB:GMRT_10887"/>
<gene>
    <name evidence="1" type="ORF">GMRT_10887</name>
</gene>
<dbReference type="AlphaFoldDB" id="A0A4Z1SUI0"/>
<name>A0A4Z1SUI0_GIAMU</name>
<dbReference type="EMBL" id="VDLU01000002">
    <property type="protein sequence ID" value="TNJ28625.1"/>
    <property type="molecule type" value="Genomic_DNA"/>
</dbReference>